<reference evidence="5" key="1">
    <citation type="journal article" date="2021" name="PeerJ">
        <title>Extensive microbial diversity within the chicken gut microbiome revealed by metagenomics and culture.</title>
        <authorList>
            <person name="Gilroy R."/>
            <person name="Ravi A."/>
            <person name="Getino M."/>
            <person name="Pursley I."/>
            <person name="Horton D.L."/>
            <person name="Alikhan N.F."/>
            <person name="Baker D."/>
            <person name="Gharbi K."/>
            <person name="Hall N."/>
            <person name="Watson M."/>
            <person name="Adriaenssens E.M."/>
            <person name="Foster-Nyarko E."/>
            <person name="Jarju S."/>
            <person name="Secka A."/>
            <person name="Antonio M."/>
            <person name="Oren A."/>
            <person name="Chaudhuri R.R."/>
            <person name="La Ragione R."/>
            <person name="Hildebrand F."/>
            <person name="Pallen M.J."/>
        </authorList>
    </citation>
    <scope>NUCLEOTIDE SEQUENCE</scope>
    <source>
        <strain evidence="5">CHK195-9823</strain>
    </source>
</reference>
<dbReference type="GO" id="GO:0016787">
    <property type="term" value="F:hydrolase activity"/>
    <property type="evidence" value="ECO:0007669"/>
    <property type="project" value="UniProtKB-KW"/>
</dbReference>
<keyword evidence="3" id="KW-0460">Magnesium</keyword>
<sequence length="393" mass="43941">MKQKTIDQIRGCLLGGAAGDALGYPVEFMGEKAIFSRYGKKGITEYELDPKLGKALISDDTQMTLFTANGLLAGETRAKMKGIAAPPRNYVEKAYQDWLLTQEMTFESYQKAEYLSTQKTSWLLDIPELFARRAPGNTCLVALRNLRRKKQEIQDYIHSPQNDSKGCGGVMRVAPAGLFQASSIEKLDYEGAQMAAITHGHSLGYMTGAVLTHIINRIVFPAPGDEESHEKRSLKEIILEARDVTRELFKGDVYLKKLTDAIEKAIKLSENQEEDLKNIHELGEGWVAEETLAISLYCSLRYQNDFSAGIIAAVNHKGDSDSTGAVTGNILGAWLGYEQIEDKWKKDLELLEIILEIAGDISQGCRINEYSGPEEDPDWERKYISCRWKADQT</sequence>
<comment type="caution">
    <text evidence="5">The sequence shown here is derived from an EMBL/GenBank/DDBJ whole genome shotgun (WGS) entry which is preliminary data.</text>
</comment>
<feature type="binding site" evidence="3">
    <location>
        <position position="59"/>
    </location>
    <ligand>
        <name>Mg(2+)</name>
        <dbReference type="ChEBI" id="CHEBI:18420"/>
        <label>1</label>
    </ligand>
</feature>
<feature type="binding site" evidence="3">
    <location>
        <position position="319"/>
    </location>
    <ligand>
        <name>Mg(2+)</name>
        <dbReference type="ChEBI" id="CHEBI:18420"/>
        <label>1</label>
    </ligand>
</feature>
<feature type="coiled-coil region" evidence="4">
    <location>
        <begin position="255"/>
        <end position="282"/>
    </location>
</feature>
<dbReference type="Pfam" id="PF03747">
    <property type="entry name" value="ADP_ribosyl_GH"/>
    <property type="match status" value="1"/>
</dbReference>
<feature type="binding site" evidence="3">
    <location>
        <position position="60"/>
    </location>
    <ligand>
        <name>Mg(2+)</name>
        <dbReference type="ChEBI" id="CHEBI:18420"/>
        <label>1</label>
    </ligand>
</feature>
<dbReference type="PANTHER" id="PTHR16222:SF24">
    <property type="entry name" value="ADP-RIBOSYLHYDROLASE ARH3"/>
    <property type="match status" value="1"/>
</dbReference>
<dbReference type="SUPFAM" id="SSF101478">
    <property type="entry name" value="ADP-ribosylglycohydrolase"/>
    <property type="match status" value="1"/>
</dbReference>
<dbReference type="EMBL" id="DXIQ01000079">
    <property type="protein sequence ID" value="HIV39662.1"/>
    <property type="molecule type" value="Genomic_DNA"/>
</dbReference>
<proteinExistence type="inferred from homology"/>
<feature type="binding site" evidence="3">
    <location>
        <position position="321"/>
    </location>
    <ligand>
        <name>Mg(2+)</name>
        <dbReference type="ChEBI" id="CHEBI:18420"/>
        <label>1</label>
    </ligand>
</feature>
<keyword evidence="2" id="KW-0378">Hydrolase</keyword>
<dbReference type="Gene3D" id="1.10.4080.10">
    <property type="entry name" value="ADP-ribosylation/Crystallin J1"/>
    <property type="match status" value="1"/>
</dbReference>
<dbReference type="InterPro" id="IPR050792">
    <property type="entry name" value="ADP-ribosylglycohydrolase"/>
</dbReference>
<dbReference type="AlphaFoldDB" id="A0A9D1TGQ4"/>
<comment type="similarity">
    <text evidence="1">Belongs to the ADP-ribosylglycohydrolase family.</text>
</comment>
<organism evidence="5 6">
    <name type="scientific">Candidatus Blautia stercorigallinarum</name>
    <dbReference type="NCBI Taxonomy" id="2838501"/>
    <lineage>
        <taxon>Bacteria</taxon>
        <taxon>Bacillati</taxon>
        <taxon>Bacillota</taxon>
        <taxon>Clostridia</taxon>
        <taxon>Lachnospirales</taxon>
        <taxon>Lachnospiraceae</taxon>
        <taxon>Blautia</taxon>
    </lineage>
</organism>
<comment type="cofactor">
    <cofactor evidence="3">
        <name>Mg(2+)</name>
        <dbReference type="ChEBI" id="CHEBI:18420"/>
    </cofactor>
    <text evidence="3">Binds 2 magnesium ions per subunit.</text>
</comment>
<feature type="binding site" evidence="3">
    <location>
        <position position="322"/>
    </location>
    <ligand>
        <name>Mg(2+)</name>
        <dbReference type="ChEBI" id="CHEBI:18420"/>
        <label>1</label>
    </ligand>
</feature>
<evidence type="ECO:0000256" key="3">
    <source>
        <dbReference type="PIRSR" id="PIRSR605502-1"/>
    </source>
</evidence>
<evidence type="ECO:0000313" key="5">
    <source>
        <dbReference type="EMBL" id="HIV39662.1"/>
    </source>
</evidence>
<evidence type="ECO:0000256" key="4">
    <source>
        <dbReference type="SAM" id="Coils"/>
    </source>
</evidence>
<keyword evidence="3" id="KW-0479">Metal-binding</keyword>
<dbReference type="InterPro" id="IPR005502">
    <property type="entry name" value="Ribosyl_crysJ1"/>
</dbReference>
<evidence type="ECO:0000256" key="2">
    <source>
        <dbReference type="ARBA" id="ARBA00022801"/>
    </source>
</evidence>
<dbReference type="InterPro" id="IPR036705">
    <property type="entry name" value="Ribosyl_crysJ1_sf"/>
</dbReference>
<reference evidence="5" key="2">
    <citation type="submission" date="2021-04" db="EMBL/GenBank/DDBJ databases">
        <authorList>
            <person name="Gilroy R."/>
        </authorList>
    </citation>
    <scope>NUCLEOTIDE SEQUENCE</scope>
    <source>
        <strain evidence="5">CHK195-9823</strain>
    </source>
</reference>
<evidence type="ECO:0000256" key="1">
    <source>
        <dbReference type="ARBA" id="ARBA00010702"/>
    </source>
</evidence>
<evidence type="ECO:0000313" key="6">
    <source>
        <dbReference type="Proteomes" id="UP000886814"/>
    </source>
</evidence>
<protein>
    <submittedName>
        <fullName evidence="5">ADP-ribosylglycohydrolase family protein</fullName>
    </submittedName>
</protein>
<dbReference type="PANTHER" id="PTHR16222">
    <property type="entry name" value="ADP-RIBOSYLGLYCOHYDROLASE"/>
    <property type="match status" value="1"/>
</dbReference>
<dbReference type="Proteomes" id="UP000886814">
    <property type="component" value="Unassembled WGS sequence"/>
</dbReference>
<gene>
    <name evidence="5" type="ORF">H9747_11830</name>
</gene>
<feature type="binding site" evidence="3">
    <location>
        <position position="58"/>
    </location>
    <ligand>
        <name>Mg(2+)</name>
        <dbReference type="ChEBI" id="CHEBI:18420"/>
        <label>1</label>
    </ligand>
</feature>
<name>A0A9D1TGQ4_9FIRM</name>
<keyword evidence="4" id="KW-0175">Coiled coil</keyword>
<dbReference type="GO" id="GO:0046872">
    <property type="term" value="F:metal ion binding"/>
    <property type="evidence" value="ECO:0007669"/>
    <property type="project" value="UniProtKB-KW"/>
</dbReference>
<accession>A0A9D1TGQ4</accession>